<keyword evidence="3" id="KW-1185">Reference proteome</keyword>
<reference evidence="2 3" key="1">
    <citation type="submission" date="2018-08" db="EMBL/GenBank/DDBJ databases">
        <title>Genomic Encyclopedia of Archaeal and Bacterial Type Strains, Phase II (KMG-II): from individual species to whole genera.</title>
        <authorList>
            <person name="Goeker M."/>
        </authorList>
    </citation>
    <scope>NUCLEOTIDE SEQUENCE [LARGE SCALE GENOMIC DNA]</scope>
    <source>
        <strain evidence="2 3">DSM 45791</strain>
    </source>
</reference>
<proteinExistence type="predicted"/>
<evidence type="ECO:0000256" key="1">
    <source>
        <dbReference type="SAM" id="MobiDB-lite"/>
    </source>
</evidence>
<comment type="caution">
    <text evidence="2">The sequence shown here is derived from an EMBL/GenBank/DDBJ whole genome shotgun (WGS) entry which is preliminary data.</text>
</comment>
<name>A0A3E0G823_9PSEU</name>
<feature type="compositionally biased region" description="Low complexity" evidence="1">
    <location>
        <begin position="38"/>
        <end position="52"/>
    </location>
</feature>
<feature type="region of interest" description="Disordered" evidence="1">
    <location>
        <begin position="38"/>
        <end position="67"/>
    </location>
</feature>
<dbReference type="Proteomes" id="UP000256269">
    <property type="component" value="Unassembled WGS sequence"/>
</dbReference>
<protein>
    <submittedName>
        <fullName evidence="2">Alpha-L-rhamnosidase</fullName>
    </submittedName>
</protein>
<organism evidence="2 3">
    <name type="scientific">Kutzneria buriramensis</name>
    <dbReference type="NCBI Taxonomy" id="1045776"/>
    <lineage>
        <taxon>Bacteria</taxon>
        <taxon>Bacillati</taxon>
        <taxon>Actinomycetota</taxon>
        <taxon>Actinomycetes</taxon>
        <taxon>Pseudonocardiales</taxon>
        <taxon>Pseudonocardiaceae</taxon>
        <taxon>Kutzneria</taxon>
    </lineage>
</organism>
<gene>
    <name evidence="2" type="ORF">BCF44_13915</name>
</gene>
<dbReference type="EMBL" id="QUNO01000039">
    <property type="protein sequence ID" value="REH17983.1"/>
    <property type="molecule type" value="Genomic_DNA"/>
</dbReference>
<accession>A0A3E0G823</accession>
<evidence type="ECO:0000313" key="2">
    <source>
        <dbReference type="EMBL" id="REH17983.1"/>
    </source>
</evidence>
<dbReference type="AlphaFoldDB" id="A0A3E0G823"/>
<evidence type="ECO:0000313" key="3">
    <source>
        <dbReference type="Proteomes" id="UP000256269"/>
    </source>
</evidence>
<sequence>MVTDGTVNPGEMIPVNHHTLDAITQWLHTTVAGLTAAAPSYGSSSSAPGLAAEWPGPKRPTSLPIGN</sequence>